<name>A0A392VGK0_9FABA</name>
<reference evidence="1 2" key="1">
    <citation type="journal article" date="2018" name="Front. Plant Sci.">
        <title>Red Clover (Trifolium pratense) and Zigzag Clover (T. medium) - A Picture of Genomic Similarities and Differences.</title>
        <authorList>
            <person name="Dluhosova J."/>
            <person name="Istvanek J."/>
            <person name="Nedelnik J."/>
            <person name="Repkova J."/>
        </authorList>
    </citation>
    <scope>NUCLEOTIDE SEQUENCE [LARGE SCALE GENOMIC DNA]</scope>
    <source>
        <strain evidence="2">cv. 10/8</strain>
        <tissue evidence="1">Leaf</tissue>
    </source>
</reference>
<dbReference type="AlphaFoldDB" id="A0A392VGK0"/>
<comment type="caution">
    <text evidence="1">The sequence shown here is derived from an EMBL/GenBank/DDBJ whole genome shotgun (WGS) entry which is preliminary data.</text>
</comment>
<dbReference type="Proteomes" id="UP000265520">
    <property type="component" value="Unassembled WGS sequence"/>
</dbReference>
<dbReference type="EMBL" id="LXQA011145006">
    <property type="protein sequence ID" value="MCI86593.1"/>
    <property type="molecule type" value="Genomic_DNA"/>
</dbReference>
<accession>A0A392VGK0</accession>
<feature type="non-terminal residue" evidence="1">
    <location>
        <position position="25"/>
    </location>
</feature>
<evidence type="ECO:0000313" key="2">
    <source>
        <dbReference type="Proteomes" id="UP000265520"/>
    </source>
</evidence>
<proteinExistence type="predicted"/>
<evidence type="ECO:0000313" key="1">
    <source>
        <dbReference type="EMBL" id="MCI86593.1"/>
    </source>
</evidence>
<keyword evidence="2" id="KW-1185">Reference proteome</keyword>
<sequence>MLKAFEKPTVSIAKEPSSCHWLSTL</sequence>
<protein>
    <submittedName>
        <fullName evidence="1">Uncharacterized protein</fullName>
    </submittedName>
</protein>
<organism evidence="1 2">
    <name type="scientific">Trifolium medium</name>
    <dbReference type="NCBI Taxonomy" id="97028"/>
    <lineage>
        <taxon>Eukaryota</taxon>
        <taxon>Viridiplantae</taxon>
        <taxon>Streptophyta</taxon>
        <taxon>Embryophyta</taxon>
        <taxon>Tracheophyta</taxon>
        <taxon>Spermatophyta</taxon>
        <taxon>Magnoliopsida</taxon>
        <taxon>eudicotyledons</taxon>
        <taxon>Gunneridae</taxon>
        <taxon>Pentapetalae</taxon>
        <taxon>rosids</taxon>
        <taxon>fabids</taxon>
        <taxon>Fabales</taxon>
        <taxon>Fabaceae</taxon>
        <taxon>Papilionoideae</taxon>
        <taxon>50 kb inversion clade</taxon>
        <taxon>NPAAA clade</taxon>
        <taxon>Hologalegina</taxon>
        <taxon>IRL clade</taxon>
        <taxon>Trifolieae</taxon>
        <taxon>Trifolium</taxon>
    </lineage>
</organism>